<dbReference type="InterPro" id="IPR011051">
    <property type="entry name" value="RmlC_Cupin_sf"/>
</dbReference>
<proteinExistence type="predicted"/>
<dbReference type="PANTHER" id="PTHR36114">
    <property type="entry name" value="16.7 KDA PROTEIN IN WHIE LOCUS"/>
    <property type="match status" value="1"/>
</dbReference>
<dbReference type="InterPro" id="IPR014710">
    <property type="entry name" value="RmlC-like_jellyroll"/>
</dbReference>
<dbReference type="Proteomes" id="UP000214720">
    <property type="component" value="Unassembled WGS sequence"/>
</dbReference>
<evidence type="ECO:0000313" key="2">
    <source>
        <dbReference type="EMBL" id="OXC72419.1"/>
    </source>
</evidence>
<dbReference type="SUPFAM" id="SSF51182">
    <property type="entry name" value="RmlC-like cupins"/>
    <property type="match status" value="1"/>
</dbReference>
<dbReference type="eggNOG" id="COG0662">
    <property type="taxonomic scope" value="Bacteria"/>
</dbReference>
<dbReference type="InterPro" id="IPR013096">
    <property type="entry name" value="Cupin_2"/>
</dbReference>
<evidence type="ECO:0000313" key="3">
    <source>
        <dbReference type="Proteomes" id="UP000214720"/>
    </source>
</evidence>
<dbReference type="EMBL" id="MTHB01000278">
    <property type="protein sequence ID" value="OXC72419.1"/>
    <property type="molecule type" value="Genomic_DNA"/>
</dbReference>
<feature type="domain" description="Cupin type-2" evidence="1">
    <location>
        <begin position="44"/>
        <end position="88"/>
    </location>
</feature>
<reference evidence="3" key="1">
    <citation type="submission" date="2017-01" db="EMBL/GenBank/DDBJ databases">
        <title>Genome Analysis of Deinococcus marmoris KOPRI26562.</title>
        <authorList>
            <person name="Kim J.H."/>
            <person name="Oh H.-M."/>
        </authorList>
    </citation>
    <scope>NUCLEOTIDE SEQUENCE [LARGE SCALE GENOMIC DNA]</scope>
    <source>
        <strain evidence="3">PAMC 26633</strain>
    </source>
</reference>
<dbReference type="Gene3D" id="2.60.120.10">
    <property type="entry name" value="Jelly Rolls"/>
    <property type="match status" value="1"/>
</dbReference>
<dbReference type="PANTHER" id="PTHR36114:SF1">
    <property type="entry name" value="16.7 KDA PROTEIN IN WHIE LOCUS"/>
    <property type="match status" value="1"/>
</dbReference>
<dbReference type="OrthoDB" id="9794183at2"/>
<sequence length="111" mass="12429">MLDAKLINLSAVAEQTKAGYFNQVLTKVNDHAVHLSVMDAPFFWHFHPDSDEVFIVIEGVLLVELETARYELKEGEMLTVPAGVRHRTSPLTPRSVNLTVEKINAESVRVS</sequence>
<dbReference type="InterPro" id="IPR052044">
    <property type="entry name" value="PKS_Associated_Protein"/>
</dbReference>
<evidence type="ECO:0000259" key="1">
    <source>
        <dbReference type="Pfam" id="PF07883"/>
    </source>
</evidence>
<dbReference type="Pfam" id="PF07883">
    <property type="entry name" value="Cupin_2"/>
    <property type="match status" value="1"/>
</dbReference>
<dbReference type="AlphaFoldDB" id="A0A226WNM3"/>
<name>A0A226WNM3_CABSO</name>
<gene>
    <name evidence="2" type="ORF">BSU04_43105</name>
</gene>
<protein>
    <submittedName>
        <fullName evidence="2">DSBH domain containing protein</fullName>
    </submittedName>
</protein>
<organism evidence="2 3">
    <name type="scientific">Caballeronia sordidicola</name>
    <name type="common">Burkholderia sordidicola</name>
    <dbReference type="NCBI Taxonomy" id="196367"/>
    <lineage>
        <taxon>Bacteria</taxon>
        <taxon>Pseudomonadati</taxon>
        <taxon>Pseudomonadota</taxon>
        <taxon>Betaproteobacteria</taxon>
        <taxon>Burkholderiales</taxon>
        <taxon>Burkholderiaceae</taxon>
        <taxon>Caballeronia</taxon>
    </lineage>
</organism>
<accession>A0A226WNM3</accession>
<comment type="caution">
    <text evidence="2">The sequence shown here is derived from an EMBL/GenBank/DDBJ whole genome shotgun (WGS) entry which is preliminary data.</text>
</comment>